<accession>A8DWD4</accession>
<dbReference type="Proteomes" id="UP000001593">
    <property type="component" value="Unassembled WGS sequence"/>
</dbReference>
<gene>
    <name evidence="9" type="ORF">NEMVEDRAFT_v1g225969</name>
</gene>
<dbReference type="OMA" id="IMAVKDK"/>
<dbReference type="GO" id="GO:0098797">
    <property type="term" value="C:plasma membrane protein complex"/>
    <property type="evidence" value="ECO:0000318"/>
    <property type="project" value="GO_Central"/>
</dbReference>
<keyword evidence="5 6" id="KW-0472">Membrane</keyword>
<dbReference type="Pfam" id="PF12704">
    <property type="entry name" value="MacB_PCD"/>
    <property type="match status" value="1"/>
</dbReference>
<reference evidence="9 10" key="1">
    <citation type="journal article" date="2007" name="Science">
        <title>Sea anemone genome reveals ancestral eumetazoan gene repertoire and genomic organization.</title>
        <authorList>
            <person name="Putnam N.H."/>
            <person name="Srivastava M."/>
            <person name="Hellsten U."/>
            <person name="Dirks B."/>
            <person name="Chapman J."/>
            <person name="Salamov A."/>
            <person name="Terry A."/>
            <person name="Shapiro H."/>
            <person name="Lindquist E."/>
            <person name="Kapitonov V.V."/>
            <person name="Jurka J."/>
            <person name="Genikhovich G."/>
            <person name="Grigoriev I.V."/>
            <person name="Lucas S.M."/>
            <person name="Steele R.E."/>
            <person name="Finnerty J.R."/>
            <person name="Technau U."/>
            <person name="Martindale M.Q."/>
            <person name="Rokhsar D.S."/>
        </authorList>
    </citation>
    <scope>NUCLEOTIDE SEQUENCE [LARGE SCALE GENOMIC DNA]</scope>
    <source>
        <strain evidence="10">CH2 X CH6</strain>
    </source>
</reference>
<dbReference type="eggNOG" id="KOG0055">
    <property type="taxonomic scope" value="Eukaryota"/>
</dbReference>
<dbReference type="InParanoid" id="A8DWD4"/>
<feature type="non-terminal residue" evidence="9">
    <location>
        <position position="356"/>
    </location>
</feature>
<evidence type="ECO:0000256" key="4">
    <source>
        <dbReference type="ARBA" id="ARBA00022989"/>
    </source>
</evidence>
<protein>
    <recommendedName>
        <fullName evidence="11">ABC3 transporter permease protein domain-containing protein</fullName>
    </recommendedName>
</protein>
<evidence type="ECO:0000259" key="8">
    <source>
        <dbReference type="Pfam" id="PF12704"/>
    </source>
</evidence>
<dbReference type="PANTHER" id="PTHR30489">
    <property type="entry name" value="LIPOPROTEIN-RELEASING SYSTEM TRANSMEMBRANE PROTEIN LOLE"/>
    <property type="match status" value="1"/>
</dbReference>
<evidence type="ECO:0000259" key="7">
    <source>
        <dbReference type="Pfam" id="PF02687"/>
    </source>
</evidence>
<name>A8DWD4_NEMVE</name>
<comment type="subcellular location">
    <subcellularLocation>
        <location evidence="1">Cell membrane</location>
        <topology evidence="1">Multi-pass membrane protein</topology>
    </subcellularLocation>
</comment>
<feature type="domain" description="MacB-like periplasmic core" evidence="8">
    <location>
        <begin position="2"/>
        <end position="225"/>
    </location>
</feature>
<evidence type="ECO:0000256" key="6">
    <source>
        <dbReference type="SAM" id="Phobius"/>
    </source>
</evidence>
<feature type="non-terminal residue" evidence="9">
    <location>
        <position position="1"/>
    </location>
</feature>
<feature type="transmembrane region" description="Helical" evidence="6">
    <location>
        <begin position="6"/>
        <end position="26"/>
    </location>
</feature>
<evidence type="ECO:0008006" key="11">
    <source>
        <dbReference type="Google" id="ProtNLM"/>
    </source>
</evidence>
<organism evidence="9 10">
    <name type="scientific">Nematostella vectensis</name>
    <name type="common">Starlet sea anemone</name>
    <dbReference type="NCBI Taxonomy" id="45351"/>
    <lineage>
        <taxon>Eukaryota</taxon>
        <taxon>Metazoa</taxon>
        <taxon>Cnidaria</taxon>
        <taxon>Anthozoa</taxon>
        <taxon>Hexacorallia</taxon>
        <taxon>Actiniaria</taxon>
        <taxon>Edwardsiidae</taxon>
        <taxon>Nematostella</taxon>
    </lineage>
</organism>
<evidence type="ECO:0000256" key="3">
    <source>
        <dbReference type="ARBA" id="ARBA00022692"/>
    </source>
</evidence>
<keyword evidence="3 6" id="KW-0812">Transmembrane</keyword>
<keyword evidence="10" id="KW-1185">Reference proteome</keyword>
<sequence length="356" mass="39783">ISGISIVGFAVGSFALVVVLSVFNGFEDLVVSLYNTFDPDIKITPAQGKVFNPDTIKYAELRNIDGVLHITEVLEENAVLKYDDKQTIATIKGVSKGFERYSGLDTMMIEGHMVLTENGNNYAILGYGIARFLSVNIDNYFTQIAVYTPKRGNTTTFDLDNAMVKKFITPSGIFSVEDNINNKYVLVPLDFARQLLEYDREISGLEILLTPNADTKKVQRQIQQLLGESYEVKNRYQLQEVLYRVFNTERWATYFILTFILLVAAFNVIGSLTMLVIDKKGDISVLKSMGAPNGLIRKIFFKEGIIIALIGAIVGIALGILVCWLQQTYGFIKLGGEGTFVVNNYPVKMKIFDIVL</sequence>
<dbReference type="InterPro" id="IPR003838">
    <property type="entry name" value="ABC3_permease_C"/>
</dbReference>
<dbReference type="InterPro" id="IPR051447">
    <property type="entry name" value="Lipoprotein-release_system"/>
</dbReference>
<dbReference type="Pfam" id="PF02687">
    <property type="entry name" value="FtsX"/>
    <property type="match status" value="1"/>
</dbReference>
<feature type="transmembrane region" description="Helical" evidence="6">
    <location>
        <begin position="254"/>
        <end position="277"/>
    </location>
</feature>
<dbReference type="EMBL" id="DS479472">
    <property type="protein sequence ID" value="EDO25475.1"/>
    <property type="molecule type" value="Genomic_DNA"/>
</dbReference>
<evidence type="ECO:0000256" key="1">
    <source>
        <dbReference type="ARBA" id="ARBA00004651"/>
    </source>
</evidence>
<dbReference type="GO" id="GO:0044874">
    <property type="term" value="P:lipoprotein localization to outer membrane"/>
    <property type="evidence" value="ECO:0000318"/>
    <property type="project" value="GO_Central"/>
</dbReference>
<evidence type="ECO:0000256" key="5">
    <source>
        <dbReference type="ARBA" id="ARBA00023136"/>
    </source>
</evidence>
<evidence type="ECO:0000313" key="10">
    <source>
        <dbReference type="Proteomes" id="UP000001593"/>
    </source>
</evidence>
<dbReference type="PANTHER" id="PTHR30489:SF0">
    <property type="entry name" value="LIPOPROTEIN-RELEASING SYSTEM TRANSMEMBRANE PROTEIN LOLE"/>
    <property type="match status" value="1"/>
</dbReference>
<feature type="transmembrane region" description="Helical" evidence="6">
    <location>
        <begin position="305"/>
        <end position="325"/>
    </location>
</feature>
<dbReference type="InterPro" id="IPR025857">
    <property type="entry name" value="MacB_PCD"/>
</dbReference>
<feature type="domain" description="ABC3 transporter permease C-terminal" evidence="7">
    <location>
        <begin position="255"/>
        <end position="326"/>
    </location>
</feature>
<evidence type="ECO:0000313" key="9">
    <source>
        <dbReference type="EMBL" id="EDO25475.1"/>
    </source>
</evidence>
<dbReference type="HOGENOM" id="CLU_000604_8_1_1"/>
<keyword evidence="2" id="KW-1003">Cell membrane</keyword>
<keyword evidence="4 6" id="KW-1133">Transmembrane helix</keyword>
<proteinExistence type="predicted"/>
<dbReference type="AlphaFoldDB" id="A8DWD4"/>
<evidence type="ECO:0000256" key="2">
    <source>
        <dbReference type="ARBA" id="ARBA00022475"/>
    </source>
</evidence>